<dbReference type="InParanoid" id="A0A6L2P886"/>
<dbReference type="InterPro" id="IPR007327">
    <property type="entry name" value="TPD52"/>
</dbReference>
<organism evidence="4 5">
    <name type="scientific">Coptotermes formosanus</name>
    <name type="common">Formosan subterranean termite</name>
    <dbReference type="NCBI Taxonomy" id="36987"/>
    <lineage>
        <taxon>Eukaryota</taxon>
        <taxon>Metazoa</taxon>
        <taxon>Ecdysozoa</taxon>
        <taxon>Arthropoda</taxon>
        <taxon>Hexapoda</taxon>
        <taxon>Insecta</taxon>
        <taxon>Pterygota</taxon>
        <taxon>Neoptera</taxon>
        <taxon>Polyneoptera</taxon>
        <taxon>Dictyoptera</taxon>
        <taxon>Blattodea</taxon>
        <taxon>Blattoidea</taxon>
        <taxon>Termitoidae</taxon>
        <taxon>Rhinotermitidae</taxon>
        <taxon>Coptotermes</taxon>
    </lineage>
</organism>
<comment type="caution">
    <text evidence="4">The sequence shown here is derived from an EMBL/GenBank/DDBJ whole genome shotgun (WGS) entry which is preliminary data.</text>
</comment>
<dbReference type="AlphaFoldDB" id="A0A6L2P886"/>
<dbReference type="Proteomes" id="UP000502823">
    <property type="component" value="Unassembled WGS sequence"/>
</dbReference>
<dbReference type="FunCoup" id="A0A6L2P886">
    <property type="interactions" value="676"/>
</dbReference>
<evidence type="ECO:0000313" key="5">
    <source>
        <dbReference type="Proteomes" id="UP000502823"/>
    </source>
</evidence>
<reference evidence="5" key="1">
    <citation type="submission" date="2020-01" db="EMBL/GenBank/DDBJ databases">
        <title>Draft genome sequence of the Termite Coptotermes fromosanus.</title>
        <authorList>
            <person name="Itakura S."/>
            <person name="Yosikawa Y."/>
            <person name="Umezawa K."/>
        </authorList>
    </citation>
    <scope>NUCLEOTIDE SEQUENCE [LARGE SCALE GENOMIC DNA]</scope>
</reference>
<dbReference type="OrthoDB" id="10000687at2759"/>
<feature type="compositionally biased region" description="Low complexity" evidence="3">
    <location>
        <begin position="321"/>
        <end position="335"/>
    </location>
</feature>
<evidence type="ECO:0000256" key="3">
    <source>
        <dbReference type="SAM" id="MobiDB-lite"/>
    </source>
</evidence>
<evidence type="ECO:0000313" key="4">
    <source>
        <dbReference type="EMBL" id="GFG28466.1"/>
    </source>
</evidence>
<sequence>MENKSEGHVATSELVRNNNHVKRTYIPDLKDEDIEEDHESLEYEEDCYYSYVAESGAPSFDHCWPDDENLPVSGLDDSLTAEVDPFCVEAEFYSKPASKKTRSVRVTFQDLSKPYFAKVSSPRNYRRFLQLVKAEEAPVDMSPDSGFNELHGLTPEEQERQRLEWQQELTKVEEEIQTLRQVLASKVRVSQELKRKLGISVWKEFQDDMSQGIRNVKESNVYQNVECKIEQLGRAVTEAPIYQKTESVIKTTAEKTTSLLGGFGSTVSSKLGQLKNSDSFRSFEERVGSAYENVKTKVVTSRSNSTQSFDEALREVEANRRSNSSSVASPATTPSIPEDRPLS</sequence>
<evidence type="ECO:0000256" key="1">
    <source>
        <dbReference type="ARBA" id="ARBA00005702"/>
    </source>
</evidence>
<name>A0A6L2P886_COPFO</name>
<gene>
    <name evidence="4" type="ORF">Cfor_11361</name>
</gene>
<feature type="compositionally biased region" description="Basic and acidic residues" evidence="3">
    <location>
        <begin position="311"/>
        <end position="320"/>
    </location>
</feature>
<keyword evidence="2" id="KW-0175">Coiled coil</keyword>
<evidence type="ECO:0000256" key="2">
    <source>
        <dbReference type="ARBA" id="ARBA00023054"/>
    </source>
</evidence>
<dbReference type="GO" id="GO:0005737">
    <property type="term" value="C:cytoplasm"/>
    <property type="evidence" value="ECO:0007669"/>
    <property type="project" value="TreeGrafter"/>
</dbReference>
<keyword evidence="5" id="KW-1185">Reference proteome</keyword>
<feature type="region of interest" description="Disordered" evidence="3">
    <location>
        <begin position="301"/>
        <end position="343"/>
    </location>
</feature>
<dbReference type="EMBL" id="BLKM01006623">
    <property type="protein sequence ID" value="GFG28466.1"/>
    <property type="molecule type" value="Genomic_DNA"/>
</dbReference>
<proteinExistence type="inferred from homology"/>
<dbReference type="PANTHER" id="PTHR19307">
    <property type="entry name" value="TUMOR PROTEIN D52"/>
    <property type="match status" value="1"/>
</dbReference>
<evidence type="ECO:0008006" key="6">
    <source>
        <dbReference type="Google" id="ProtNLM"/>
    </source>
</evidence>
<accession>A0A6L2P886</accession>
<dbReference type="PANTHER" id="PTHR19307:SF14">
    <property type="entry name" value="TUMOR PROTEIN D52"/>
    <property type="match status" value="1"/>
</dbReference>
<comment type="similarity">
    <text evidence="1">Belongs to the TPD52 family.</text>
</comment>
<protein>
    <recommendedName>
        <fullName evidence="6">Tumor protein D54</fullName>
    </recommendedName>
</protein>
<dbReference type="Pfam" id="PF04201">
    <property type="entry name" value="TPD52"/>
    <property type="match status" value="1"/>
</dbReference>